<dbReference type="InterPro" id="IPR002686">
    <property type="entry name" value="Transposase_17"/>
</dbReference>
<dbReference type="PANTHER" id="PTHR34322">
    <property type="entry name" value="TRANSPOSASE, Y1_TNP DOMAIN-CONTAINING"/>
    <property type="match status" value="1"/>
</dbReference>
<evidence type="ECO:0000259" key="1">
    <source>
        <dbReference type="SMART" id="SM00760"/>
    </source>
</evidence>
<dbReference type="Proteomes" id="UP000050975">
    <property type="component" value="Unassembled WGS sequence"/>
</dbReference>
<dbReference type="Pfam" id="PF01797">
    <property type="entry name" value="Y1_Tnp"/>
    <property type="match status" value="1"/>
</dbReference>
<dbReference type="GO" id="GO:0004803">
    <property type="term" value="F:transposase activity"/>
    <property type="evidence" value="ECO:0007669"/>
    <property type="project" value="InterPro"/>
</dbReference>
<evidence type="ECO:0000259" key="2">
    <source>
        <dbReference type="SMART" id="SM01321"/>
    </source>
</evidence>
<dbReference type="SUPFAM" id="SSF48295">
    <property type="entry name" value="TrpR-like"/>
    <property type="match status" value="1"/>
</dbReference>
<evidence type="ECO:0000313" key="4">
    <source>
        <dbReference type="Proteomes" id="UP000050975"/>
    </source>
</evidence>
<feature type="domain" description="Transposase IS200-like" evidence="2">
    <location>
        <begin position="9"/>
        <end position="123"/>
    </location>
</feature>
<feature type="domain" description="Chromosomal replication initiator DnaA C-terminal" evidence="1">
    <location>
        <begin position="226"/>
        <end position="292"/>
    </location>
</feature>
<accession>A0A0S8JYR6</accession>
<dbReference type="GO" id="GO:0006275">
    <property type="term" value="P:regulation of DNA replication"/>
    <property type="evidence" value="ECO:0007669"/>
    <property type="project" value="InterPro"/>
</dbReference>
<proteinExistence type="predicted"/>
<dbReference type="Pfam" id="PF08299">
    <property type="entry name" value="Bac_DnaA_C"/>
    <property type="match status" value="1"/>
</dbReference>
<evidence type="ECO:0000313" key="3">
    <source>
        <dbReference type="EMBL" id="KPL13733.1"/>
    </source>
</evidence>
<dbReference type="GO" id="GO:0006270">
    <property type="term" value="P:DNA replication initiation"/>
    <property type="evidence" value="ECO:0007669"/>
    <property type="project" value="InterPro"/>
</dbReference>
<comment type="caution">
    <text evidence="3">The sequence shown here is derived from an EMBL/GenBank/DDBJ whole genome shotgun (WGS) entry which is preliminary data.</text>
</comment>
<dbReference type="GO" id="GO:0006313">
    <property type="term" value="P:DNA transposition"/>
    <property type="evidence" value="ECO:0007669"/>
    <property type="project" value="InterPro"/>
</dbReference>
<dbReference type="SMART" id="SM00760">
    <property type="entry name" value="Bac_DnaA_C"/>
    <property type="match status" value="1"/>
</dbReference>
<dbReference type="InterPro" id="IPR036515">
    <property type="entry name" value="Transposase_17_sf"/>
</dbReference>
<reference evidence="3 4" key="1">
    <citation type="journal article" date="2015" name="Microbiome">
        <title>Genomic resolution of linkages in carbon, nitrogen, and sulfur cycling among widespread estuary sediment bacteria.</title>
        <authorList>
            <person name="Baker B.J."/>
            <person name="Lazar C.S."/>
            <person name="Teske A.P."/>
            <person name="Dick G.J."/>
        </authorList>
    </citation>
    <scope>NUCLEOTIDE SEQUENCE [LARGE SCALE GENOMIC DNA]</scope>
    <source>
        <strain evidence="3">SM1_77</strain>
    </source>
</reference>
<dbReference type="AlphaFoldDB" id="A0A0S8JYR6"/>
<dbReference type="SMART" id="SM01321">
    <property type="entry name" value="Y1_Tnp"/>
    <property type="match status" value="1"/>
</dbReference>
<organism evidence="3 4">
    <name type="scientific">candidate division WOR_3 bacterium SM1_77</name>
    <dbReference type="NCBI Taxonomy" id="1703778"/>
    <lineage>
        <taxon>Bacteria</taxon>
        <taxon>Bacteria division WOR-3</taxon>
    </lineage>
</organism>
<evidence type="ECO:0008006" key="5">
    <source>
        <dbReference type="Google" id="ProtNLM"/>
    </source>
</evidence>
<dbReference type="PATRIC" id="fig|1703778.3.peg.636"/>
<dbReference type="GO" id="GO:0005524">
    <property type="term" value="F:ATP binding"/>
    <property type="evidence" value="ECO:0007669"/>
    <property type="project" value="InterPro"/>
</dbReference>
<dbReference type="Gene3D" id="3.30.70.1290">
    <property type="entry name" value="Transposase IS200-like"/>
    <property type="match status" value="1"/>
</dbReference>
<dbReference type="InterPro" id="IPR013159">
    <property type="entry name" value="DnaA_C"/>
</dbReference>
<dbReference type="PANTHER" id="PTHR34322:SF2">
    <property type="entry name" value="TRANSPOSASE IS200-LIKE DOMAIN-CONTAINING PROTEIN"/>
    <property type="match status" value="1"/>
</dbReference>
<dbReference type="InterPro" id="IPR010921">
    <property type="entry name" value="Trp_repressor/repl_initiator"/>
</dbReference>
<dbReference type="GO" id="GO:0043565">
    <property type="term" value="F:sequence-specific DNA binding"/>
    <property type="evidence" value="ECO:0007669"/>
    <property type="project" value="InterPro"/>
</dbReference>
<dbReference type="EMBL" id="LJVE01000087">
    <property type="protein sequence ID" value="KPL13733.1"/>
    <property type="molecule type" value="Genomic_DNA"/>
</dbReference>
<name>A0A0S8JYR6_UNCW3</name>
<sequence length="315" mass="37244">MARPYRLRGENCLYHVMSRGNDRKRIFLKHRDYERFLEYVLAAKDRFRFFLYAFCLMPNHYHLLLETALPNISSLMQYINGSYTTYHNTKYRRCGHLFQGRFKSIVVDKDHYFLELSRYIHLNPVRDKIVSLPDQYLWSSYRGYIHGKDKYVDLEKVERYLPLSRQSYKRFVLDGIDEGLDPLENVYAGFLLGSPSFIKAQLRHFGNQIKSKEVSHRAEMSRDPITEQAIIKAVARRFKITLESLLKEKSRPMRARQIAIYLLRRYSALTNREIGEKFGLGHSAVSKAGLHIERLIAHNTGLRRKVEQIISNFEV</sequence>
<protein>
    <recommendedName>
        <fullName evidence="5">Transposase IS200-like domain-containing protein</fullName>
    </recommendedName>
</protein>
<gene>
    <name evidence="3" type="ORF">AMJ74_04700</name>
</gene>
<dbReference type="Gene3D" id="1.10.1750.10">
    <property type="match status" value="1"/>
</dbReference>
<dbReference type="SUPFAM" id="SSF143422">
    <property type="entry name" value="Transposase IS200-like"/>
    <property type="match status" value="1"/>
</dbReference>
<dbReference type="CDD" id="cd06571">
    <property type="entry name" value="Bac_DnaA_C"/>
    <property type="match status" value="1"/>
</dbReference>